<accession>A0ABU6U7R0</accession>
<reference evidence="1 2" key="1">
    <citation type="journal article" date="2023" name="Plants (Basel)">
        <title>Bridging the Gap: Combining Genomics and Transcriptomics Approaches to Understand Stylosanthes scabra, an Orphan Legume from the Brazilian Caatinga.</title>
        <authorList>
            <person name="Ferreira-Neto J.R.C."/>
            <person name="da Silva M.D."/>
            <person name="Binneck E."/>
            <person name="de Melo N.F."/>
            <person name="da Silva R.H."/>
            <person name="de Melo A.L.T.M."/>
            <person name="Pandolfi V."/>
            <person name="Bustamante F.O."/>
            <person name="Brasileiro-Vidal A.C."/>
            <person name="Benko-Iseppon A.M."/>
        </authorList>
    </citation>
    <scope>NUCLEOTIDE SEQUENCE [LARGE SCALE GENOMIC DNA]</scope>
    <source>
        <tissue evidence="1">Leaves</tissue>
    </source>
</reference>
<comment type="caution">
    <text evidence="1">The sequence shown here is derived from an EMBL/GenBank/DDBJ whole genome shotgun (WGS) entry which is preliminary data.</text>
</comment>
<evidence type="ECO:0008006" key="3">
    <source>
        <dbReference type="Google" id="ProtNLM"/>
    </source>
</evidence>
<proteinExistence type="predicted"/>
<evidence type="ECO:0000313" key="1">
    <source>
        <dbReference type="EMBL" id="MED6157230.1"/>
    </source>
</evidence>
<dbReference type="InterPro" id="IPR039749">
    <property type="entry name" value="NUB1"/>
</dbReference>
<dbReference type="EMBL" id="JASCZI010120899">
    <property type="protein sequence ID" value="MED6157230.1"/>
    <property type="molecule type" value="Genomic_DNA"/>
</dbReference>
<keyword evidence="2" id="KW-1185">Reference proteome</keyword>
<sequence>MARTGIERDHVKILLCPKLLEKLHLRLELLEGAVAYHSGQIEKSRKALLSAKVKFIQHLNQHEATSILIDLCYTPDEANRALQMSNGDVAGAIDFVIEEDAKEVQKFIGLNQQRFEIQEGKLYGFQSNKAVDIEKWKKLVSFGMNDGL</sequence>
<organism evidence="1 2">
    <name type="scientific">Stylosanthes scabra</name>
    <dbReference type="NCBI Taxonomy" id="79078"/>
    <lineage>
        <taxon>Eukaryota</taxon>
        <taxon>Viridiplantae</taxon>
        <taxon>Streptophyta</taxon>
        <taxon>Embryophyta</taxon>
        <taxon>Tracheophyta</taxon>
        <taxon>Spermatophyta</taxon>
        <taxon>Magnoliopsida</taxon>
        <taxon>eudicotyledons</taxon>
        <taxon>Gunneridae</taxon>
        <taxon>Pentapetalae</taxon>
        <taxon>rosids</taxon>
        <taxon>fabids</taxon>
        <taxon>Fabales</taxon>
        <taxon>Fabaceae</taxon>
        <taxon>Papilionoideae</taxon>
        <taxon>50 kb inversion clade</taxon>
        <taxon>dalbergioids sensu lato</taxon>
        <taxon>Dalbergieae</taxon>
        <taxon>Pterocarpus clade</taxon>
        <taxon>Stylosanthes</taxon>
    </lineage>
</organism>
<dbReference type="Proteomes" id="UP001341840">
    <property type="component" value="Unassembled WGS sequence"/>
</dbReference>
<dbReference type="PANTHER" id="PTHR12948:SF3">
    <property type="entry name" value="NEDD8 ULTIMATE BUSTER 1"/>
    <property type="match status" value="1"/>
</dbReference>
<dbReference type="PANTHER" id="PTHR12948">
    <property type="entry name" value="NEDD8 ULTIMATE BUSTER-1 BS4 PROTEIN"/>
    <property type="match status" value="1"/>
</dbReference>
<evidence type="ECO:0000313" key="2">
    <source>
        <dbReference type="Proteomes" id="UP001341840"/>
    </source>
</evidence>
<protein>
    <recommendedName>
        <fullName evidence="3">UBA domain-containing protein</fullName>
    </recommendedName>
</protein>
<gene>
    <name evidence="1" type="ORF">PIB30_021428</name>
</gene>
<name>A0ABU6U7R0_9FABA</name>